<evidence type="ECO:0000313" key="3">
    <source>
        <dbReference type="EMBL" id="MBM9432123.1"/>
    </source>
</evidence>
<sequence length="91" mass="9503">MSASDGTDGHYHPPHAAPLDLGPVAAPSPQPEPRTIDTFLDDLFKPRDPLKPLIEAEPARSGAANPFPTAMWGWAGATAVLAVVAALLILL</sequence>
<name>A0ABS2TCQ7_9ACTO</name>
<feature type="region of interest" description="Disordered" evidence="1">
    <location>
        <begin position="1"/>
        <end position="33"/>
    </location>
</feature>
<keyword evidence="4" id="KW-1185">Reference proteome</keyword>
<dbReference type="RefSeq" id="WP_187995798.1">
    <property type="nucleotide sequence ID" value="NZ_JACEXG010000001.1"/>
</dbReference>
<gene>
    <name evidence="3" type="ORF">JVW63_00130</name>
</gene>
<evidence type="ECO:0000313" key="4">
    <source>
        <dbReference type="Proteomes" id="UP000705983"/>
    </source>
</evidence>
<accession>A0ABS2TCQ7</accession>
<feature type="transmembrane region" description="Helical" evidence="2">
    <location>
        <begin position="71"/>
        <end position="90"/>
    </location>
</feature>
<evidence type="ECO:0000256" key="2">
    <source>
        <dbReference type="SAM" id="Phobius"/>
    </source>
</evidence>
<keyword evidence="2" id="KW-1133">Transmembrane helix</keyword>
<reference evidence="4" key="1">
    <citation type="submission" date="2021-02" db="EMBL/GenBank/DDBJ databases">
        <title>Leucobacter sp. CX169.</title>
        <authorList>
            <person name="Cheng Y."/>
        </authorList>
    </citation>
    <scope>NUCLEOTIDE SEQUENCE [LARGE SCALE GENOMIC DNA]</scope>
    <source>
        <strain evidence="4">JY899</strain>
    </source>
</reference>
<protein>
    <submittedName>
        <fullName evidence="3">Uncharacterized protein</fullName>
    </submittedName>
</protein>
<keyword evidence="2" id="KW-0812">Transmembrane</keyword>
<dbReference type="EMBL" id="JAFFJS010000001">
    <property type="protein sequence ID" value="MBM9432123.1"/>
    <property type="molecule type" value="Genomic_DNA"/>
</dbReference>
<evidence type="ECO:0000256" key="1">
    <source>
        <dbReference type="SAM" id="MobiDB-lite"/>
    </source>
</evidence>
<organism evidence="3 4">
    <name type="scientific">Flaviflexus equikiangi</name>
    <dbReference type="NCBI Taxonomy" id="2758573"/>
    <lineage>
        <taxon>Bacteria</taxon>
        <taxon>Bacillati</taxon>
        <taxon>Actinomycetota</taxon>
        <taxon>Actinomycetes</taxon>
        <taxon>Actinomycetales</taxon>
        <taxon>Actinomycetaceae</taxon>
        <taxon>Flaviflexus</taxon>
    </lineage>
</organism>
<keyword evidence="2" id="KW-0472">Membrane</keyword>
<comment type="caution">
    <text evidence="3">The sequence shown here is derived from an EMBL/GenBank/DDBJ whole genome shotgun (WGS) entry which is preliminary data.</text>
</comment>
<dbReference type="Proteomes" id="UP000705983">
    <property type="component" value="Unassembled WGS sequence"/>
</dbReference>
<proteinExistence type="predicted"/>